<evidence type="ECO:0000313" key="3">
    <source>
        <dbReference type="Proteomes" id="UP000321306"/>
    </source>
</evidence>
<protein>
    <submittedName>
        <fullName evidence="2">Uncharacterized protein</fullName>
    </submittedName>
</protein>
<sequence>MGINLEDIERKQKERLAILSFVYEQTELKDRGSVLRKELDDCAFLPDHQLSYQQLTRCLLYLQEQKLITLQGTESMVRLTHMGVSEVETALQFPGFRTQHFMGSVTNVFYGSAYLQQGTNHTQAFNTTPGIHSVPETSEGADNHGKK</sequence>
<feature type="region of interest" description="Disordered" evidence="1">
    <location>
        <begin position="125"/>
        <end position="147"/>
    </location>
</feature>
<evidence type="ECO:0000256" key="1">
    <source>
        <dbReference type="SAM" id="MobiDB-lite"/>
    </source>
</evidence>
<keyword evidence="3" id="KW-1185">Reference proteome</keyword>
<dbReference type="Proteomes" id="UP000321306">
    <property type="component" value="Unassembled WGS sequence"/>
</dbReference>
<accession>A0A511NAZ0</accession>
<gene>
    <name evidence="2" type="ORF">DC3_56240</name>
</gene>
<dbReference type="AlphaFoldDB" id="A0A511NAZ0"/>
<proteinExistence type="predicted"/>
<name>A0A511NAZ0_DEIC1</name>
<comment type="caution">
    <text evidence="2">The sequence shown here is derived from an EMBL/GenBank/DDBJ whole genome shotgun (WGS) entry which is preliminary data.</text>
</comment>
<dbReference type="RefSeq" id="WP_146891631.1">
    <property type="nucleotide sequence ID" value="NZ_BJXB01000051.1"/>
</dbReference>
<dbReference type="EMBL" id="BJXB01000051">
    <property type="protein sequence ID" value="GEM49989.1"/>
    <property type="molecule type" value="Genomic_DNA"/>
</dbReference>
<organism evidence="2 3">
    <name type="scientific">Deinococcus cellulosilyticus (strain DSM 18568 / NBRC 106333 / KACC 11606 / 5516J-15)</name>
    <dbReference type="NCBI Taxonomy" id="1223518"/>
    <lineage>
        <taxon>Bacteria</taxon>
        <taxon>Thermotogati</taxon>
        <taxon>Deinococcota</taxon>
        <taxon>Deinococci</taxon>
        <taxon>Deinococcales</taxon>
        <taxon>Deinococcaceae</taxon>
        <taxon>Deinococcus</taxon>
    </lineage>
</organism>
<reference evidence="2 3" key="1">
    <citation type="submission" date="2019-07" db="EMBL/GenBank/DDBJ databases">
        <title>Whole genome shotgun sequence of Deinococcus cellulosilyticus NBRC 106333.</title>
        <authorList>
            <person name="Hosoyama A."/>
            <person name="Uohara A."/>
            <person name="Ohji S."/>
            <person name="Ichikawa N."/>
        </authorList>
    </citation>
    <scope>NUCLEOTIDE SEQUENCE [LARGE SCALE GENOMIC DNA]</scope>
    <source>
        <strain evidence="2 3">NBRC 106333</strain>
    </source>
</reference>
<evidence type="ECO:0000313" key="2">
    <source>
        <dbReference type="EMBL" id="GEM49989.1"/>
    </source>
</evidence>